<dbReference type="PANTHER" id="PTHR24412:SF35">
    <property type="entry name" value="ACTIN-BINDING PROTEIN IPP"/>
    <property type="match status" value="1"/>
</dbReference>
<dbReference type="SUPFAM" id="SSF50965">
    <property type="entry name" value="Galactose oxidase, central domain"/>
    <property type="match status" value="1"/>
</dbReference>
<dbReference type="FunFam" id="1.25.40.420:FF:000001">
    <property type="entry name" value="Kelch-like family member 12"/>
    <property type="match status" value="1"/>
</dbReference>
<dbReference type="Gene3D" id="3.30.710.10">
    <property type="entry name" value="Potassium Channel Kv1.1, Chain A"/>
    <property type="match status" value="1"/>
</dbReference>
<dbReference type="Pfam" id="PF07707">
    <property type="entry name" value="BACK"/>
    <property type="match status" value="1"/>
</dbReference>
<evidence type="ECO:0000313" key="5">
    <source>
        <dbReference type="Proteomes" id="UP001283361"/>
    </source>
</evidence>
<dbReference type="EMBL" id="JAWDGP010003509">
    <property type="protein sequence ID" value="KAK3773789.1"/>
    <property type="molecule type" value="Genomic_DNA"/>
</dbReference>
<dbReference type="InterPro" id="IPR011333">
    <property type="entry name" value="SKP1/BTB/POZ_sf"/>
</dbReference>
<comment type="caution">
    <text evidence="4">The sequence shown here is derived from an EMBL/GenBank/DDBJ whole genome shotgun (WGS) entry which is preliminary data.</text>
</comment>
<dbReference type="Gene3D" id="1.25.40.420">
    <property type="match status" value="1"/>
</dbReference>
<accession>A0AAE1DK81</accession>
<dbReference type="InterPro" id="IPR011705">
    <property type="entry name" value="BACK"/>
</dbReference>
<dbReference type="InterPro" id="IPR015915">
    <property type="entry name" value="Kelch-typ_b-propeller"/>
</dbReference>
<dbReference type="InterPro" id="IPR000210">
    <property type="entry name" value="BTB/POZ_dom"/>
</dbReference>
<evidence type="ECO:0000313" key="4">
    <source>
        <dbReference type="EMBL" id="KAK3773789.1"/>
    </source>
</evidence>
<organism evidence="4 5">
    <name type="scientific">Elysia crispata</name>
    <name type="common">lettuce slug</name>
    <dbReference type="NCBI Taxonomy" id="231223"/>
    <lineage>
        <taxon>Eukaryota</taxon>
        <taxon>Metazoa</taxon>
        <taxon>Spiralia</taxon>
        <taxon>Lophotrochozoa</taxon>
        <taxon>Mollusca</taxon>
        <taxon>Gastropoda</taxon>
        <taxon>Heterobranchia</taxon>
        <taxon>Euthyneura</taxon>
        <taxon>Panpulmonata</taxon>
        <taxon>Sacoglossa</taxon>
        <taxon>Placobranchoidea</taxon>
        <taxon>Plakobranchidae</taxon>
        <taxon>Elysia</taxon>
    </lineage>
</organism>
<evidence type="ECO:0000256" key="2">
    <source>
        <dbReference type="ARBA" id="ARBA00022737"/>
    </source>
</evidence>
<proteinExistence type="predicted"/>
<dbReference type="PANTHER" id="PTHR24412">
    <property type="entry name" value="KELCH PROTEIN"/>
    <property type="match status" value="1"/>
</dbReference>
<dbReference type="Pfam" id="PF00651">
    <property type="entry name" value="BTB"/>
    <property type="match status" value="1"/>
</dbReference>
<name>A0AAE1DK81_9GAST</name>
<dbReference type="Gene3D" id="2.120.10.80">
    <property type="entry name" value="Kelch-type beta propeller"/>
    <property type="match status" value="2"/>
</dbReference>
<keyword evidence="2" id="KW-0677">Repeat</keyword>
<gene>
    <name evidence="4" type="ORF">RRG08_010998</name>
</gene>
<dbReference type="Pfam" id="PF01344">
    <property type="entry name" value="Kelch_1"/>
    <property type="match status" value="6"/>
</dbReference>
<dbReference type="SMART" id="SM00875">
    <property type="entry name" value="BACK"/>
    <property type="match status" value="1"/>
</dbReference>
<dbReference type="AlphaFoldDB" id="A0AAE1DK81"/>
<dbReference type="PROSITE" id="PS50097">
    <property type="entry name" value="BTB"/>
    <property type="match status" value="1"/>
</dbReference>
<feature type="domain" description="BTB" evidence="3">
    <location>
        <begin position="26"/>
        <end position="93"/>
    </location>
</feature>
<dbReference type="PIRSF" id="PIRSF037037">
    <property type="entry name" value="Kelch-like_protein_gigaxonin"/>
    <property type="match status" value="1"/>
</dbReference>
<dbReference type="Proteomes" id="UP001283361">
    <property type="component" value="Unassembled WGS sequence"/>
</dbReference>
<evidence type="ECO:0000256" key="1">
    <source>
        <dbReference type="ARBA" id="ARBA00022441"/>
    </source>
</evidence>
<protein>
    <recommendedName>
        <fullName evidence="3">BTB domain-containing protein</fullName>
    </recommendedName>
</protein>
<dbReference type="InterPro" id="IPR006652">
    <property type="entry name" value="Kelch_1"/>
</dbReference>
<keyword evidence="1" id="KW-0880">Kelch repeat</keyword>
<keyword evidence="5" id="KW-1185">Reference proteome</keyword>
<dbReference type="SMART" id="SM00225">
    <property type="entry name" value="BTB"/>
    <property type="match status" value="1"/>
</dbReference>
<sequence>METSPPGYPRRLLKKVEQLWDDSLFCDIFLVVGRHKFQAHKNILAAASSFFKAMFLSGMEEQSQREIQLHDVSADIFRVLMKFIYTGMVSVNAETCQDLLSAADMLGIDDVVDICSQFLIESLVPCNCVGIYAFADAHNLVHLKHQARLFLEKNFVAAVEEDEFVYLEPKSLLSVLGSEKLHIENESQVLEAAMKWILTDLPKRRKHLLQVLNEIRFNLVSQRQLHIITSSCDDQGVQALLTKLSQHSHYIMSLSPRSIYLPVDKPNMLTSPRENAKRYIYIVGGFTRKRHSFLANISTLDCVERFDVYTKKWRIYHGMSHPRSSHGIAVLDQRIVVAGGEDAFLITASVESFDPDENVWTALPSMNFPRYGLGLVSLDGMLYAIGGYVGSEIGETVERYDPNCGVWVNIDTMANPRFSIAVVEYEGLIYIAGGLSELSIESDVLESYNPITKEWCLLAKLKYPRAYHGLVAHDGCLYAVGGFNEYHGSLNSVEKYSIKDDSWSAVNPLQVSRAGAAVTLLGGKMYVYGGRSQDVVNLAGSSGTSPSVTLDSSEVYDFSKDMWTFLPRMSSERCEAVAVVL</sequence>
<dbReference type="InterPro" id="IPR011043">
    <property type="entry name" value="Gal_Oxase/kelch_b-propeller"/>
</dbReference>
<reference evidence="4" key="1">
    <citation type="journal article" date="2023" name="G3 (Bethesda)">
        <title>A reference genome for the long-term kleptoplast-retaining sea slug Elysia crispata morphotype clarki.</title>
        <authorList>
            <person name="Eastman K.E."/>
            <person name="Pendleton A.L."/>
            <person name="Shaikh M.A."/>
            <person name="Suttiyut T."/>
            <person name="Ogas R."/>
            <person name="Tomko P."/>
            <person name="Gavelis G."/>
            <person name="Widhalm J.R."/>
            <person name="Wisecaver J.H."/>
        </authorList>
    </citation>
    <scope>NUCLEOTIDE SEQUENCE</scope>
    <source>
        <strain evidence="4">ECLA1</strain>
    </source>
</reference>
<evidence type="ECO:0000259" key="3">
    <source>
        <dbReference type="PROSITE" id="PS50097"/>
    </source>
</evidence>
<dbReference type="SMART" id="SM00612">
    <property type="entry name" value="Kelch"/>
    <property type="match status" value="6"/>
</dbReference>
<dbReference type="InterPro" id="IPR017096">
    <property type="entry name" value="BTB-kelch_protein"/>
</dbReference>
<dbReference type="SUPFAM" id="SSF54695">
    <property type="entry name" value="POZ domain"/>
    <property type="match status" value="1"/>
</dbReference>